<sequence length="268" mass="30376">MKYVIDGIRYHVDIRGEGFPLLLLHGFTGNHTTWSPFYEKWQESKSIAVDIIGHGESSSPEQVERYNMMSVVEDLNKLIGQMGLERVDLLGYSMGGRLALSFAVTYPQKVRKLILESSTPGIDDEDGREKRILQDLSLATYIEKNGMEPFVDYWENIPLFESQKRLSKSTQARIKDQRLKNSIIGLKNSLLGMGTGAQPSWWDQLEGFPIETLLLTGSLDEKFCGIAENMMKKLKNAKWEKINGCGHAIHVEEPEKFGTIVSRFLSNT</sequence>
<reference evidence="5 6" key="1">
    <citation type="submission" date="2024-08" db="EMBL/GenBank/DDBJ databases">
        <title>Two novel Cytobacillus novel species.</title>
        <authorList>
            <person name="Liu G."/>
        </authorList>
    </citation>
    <scope>NUCLEOTIDE SEQUENCE [LARGE SCALE GENOMIC DNA]</scope>
    <source>
        <strain evidence="5 6">FJAT-54145</strain>
    </source>
</reference>
<dbReference type="EC" id="4.2.99.20" evidence="3"/>
<dbReference type="Gene3D" id="3.40.50.1820">
    <property type="entry name" value="alpha/beta hydrolase"/>
    <property type="match status" value="1"/>
</dbReference>
<comment type="caution">
    <text evidence="5">The sequence shown here is derived from an EMBL/GenBank/DDBJ whole genome shotgun (WGS) entry which is preliminary data.</text>
</comment>
<dbReference type="InterPro" id="IPR000073">
    <property type="entry name" value="AB_hydrolase_1"/>
</dbReference>
<dbReference type="NCBIfam" id="TIGR03695">
    <property type="entry name" value="menH_SHCHC"/>
    <property type="match status" value="1"/>
</dbReference>
<comment type="similarity">
    <text evidence="3">Belongs to the AB hydrolase superfamily. MenH family.</text>
</comment>
<proteinExistence type="inferred from homology"/>
<dbReference type="InterPro" id="IPR029058">
    <property type="entry name" value="AB_hydrolase_fold"/>
</dbReference>
<dbReference type="Pfam" id="PF00561">
    <property type="entry name" value="Abhydrolase_1"/>
    <property type="match status" value="1"/>
</dbReference>
<comment type="subunit">
    <text evidence="3">Monomer.</text>
</comment>
<dbReference type="SUPFAM" id="SSF53474">
    <property type="entry name" value="alpha/beta-Hydrolases"/>
    <property type="match status" value="1"/>
</dbReference>
<dbReference type="InterPro" id="IPR000639">
    <property type="entry name" value="Epox_hydrolase-like"/>
</dbReference>
<dbReference type="EMBL" id="JBIACK010000015">
    <property type="protein sequence ID" value="MFE8703299.1"/>
    <property type="molecule type" value="Genomic_DNA"/>
</dbReference>
<dbReference type="PANTHER" id="PTHR42916:SF1">
    <property type="entry name" value="PROTEIN PHYLLO, CHLOROPLASTIC"/>
    <property type="match status" value="1"/>
</dbReference>
<gene>
    <name evidence="3 5" type="primary">menH</name>
    <name evidence="5" type="ORF">ACFYKX_22320</name>
</gene>
<keyword evidence="2 3" id="KW-0456">Lyase</keyword>
<dbReference type="GO" id="GO:0070205">
    <property type="term" value="F:2-succinyl-6-hydroxy-2,4-cyclohexadiene-1-carboxylate synthase activity"/>
    <property type="evidence" value="ECO:0007669"/>
    <property type="project" value="UniProtKB-EC"/>
</dbReference>
<comment type="pathway">
    <text evidence="3">Quinol/quinone metabolism; menaquinone biosynthesis.</text>
</comment>
<evidence type="ECO:0000256" key="1">
    <source>
        <dbReference type="ARBA" id="ARBA00022428"/>
    </source>
</evidence>
<dbReference type="HAMAP" id="MF_01660">
    <property type="entry name" value="MenH"/>
    <property type="match status" value="1"/>
</dbReference>
<evidence type="ECO:0000313" key="5">
    <source>
        <dbReference type="EMBL" id="MFE8703299.1"/>
    </source>
</evidence>
<dbReference type="PRINTS" id="PR00111">
    <property type="entry name" value="ABHYDROLASE"/>
</dbReference>
<evidence type="ECO:0000256" key="3">
    <source>
        <dbReference type="HAMAP-Rule" id="MF_01660"/>
    </source>
</evidence>
<name>A0ABW6KHS4_9BACI</name>
<evidence type="ECO:0000313" key="6">
    <source>
        <dbReference type="Proteomes" id="UP001601059"/>
    </source>
</evidence>
<keyword evidence="1 3" id="KW-0474">Menaquinone biosynthesis</keyword>
<feature type="domain" description="AB hydrolase-1" evidence="4">
    <location>
        <begin position="20"/>
        <end position="254"/>
    </location>
</feature>
<dbReference type="RefSeq" id="WP_389363720.1">
    <property type="nucleotide sequence ID" value="NZ_JBIACK010000015.1"/>
</dbReference>
<comment type="catalytic activity">
    <reaction evidence="3">
        <text>5-enolpyruvoyl-6-hydroxy-2-succinyl-cyclohex-3-ene-1-carboxylate = (1R,6R)-6-hydroxy-2-succinyl-cyclohexa-2,4-diene-1-carboxylate + pyruvate</text>
        <dbReference type="Rhea" id="RHEA:25597"/>
        <dbReference type="ChEBI" id="CHEBI:15361"/>
        <dbReference type="ChEBI" id="CHEBI:58689"/>
        <dbReference type="ChEBI" id="CHEBI:58818"/>
        <dbReference type="EC" id="4.2.99.20"/>
    </reaction>
</comment>
<comment type="function">
    <text evidence="3">Catalyzes a proton abstraction reaction that results in 2,5-elimination of pyruvate from 2-succinyl-5-enolpyruvyl-6-hydroxy-3-cyclohexene-1-carboxylate (SEPHCHC) and the formation of 2-succinyl-6-hydroxy-2,4-cyclohexadiene-1-carboxylate (SHCHC).</text>
</comment>
<evidence type="ECO:0000259" key="4">
    <source>
        <dbReference type="Pfam" id="PF00561"/>
    </source>
</evidence>
<dbReference type="InterPro" id="IPR022485">
    <property type="entry name" value="SHCHC_synthase_MenH"/>
</dbReference>
<dbReference type="PANTHER" id="PTHR42916">
    <property type="entry name" value="2-SUCCINYL-5-ENOLPYRUVYL-6-HYDROXY-3-CYCLOHEXENE-1-CARBOXYLATE SYNTHASE"/>
    <property type="match status" value="1"/>
</dbReference>
<evidence type="ECO:0000256" key="2">
    <source>
        <dbReference type="ARBA" id="ARBA00023239"/>
    </source>
</evidence>
<accession>A0ABW6KHS4</accession>
<dbReference type="PRINTS" id="PR00412">
    <property type="entry name" value="EPOXHYDRLASE"/>
</dbReference>
<keyword evidence="6" id="KW-1185">Reference proteome</keyword>
<comment type="pathway">
    <text evidence="3">Quinol/quinone metabolism; 1,4-dihydroxy-2-naphthoate biosynthesis; 1,4-dihydroxy-2-naphthoate from chorismate: step 3/7.</text>
</comment>
<organism evidence="5 6">
    <name type="scientific">Cytobacillus spartinae</name>
    <dbReference type="NCBI Taxonomy" id="3299023"/>
    <lineage>
        <taxon>Bacteria</taxon>
        <taxon>Bacillati</taxon>
        <taxon>Bacillota</taxon>
        <taxon>Bacilli</taxon>
        <taxon>Bacillales</taxon>
        <taxon>Bacillaceae</taxon>
        <taxon>Cytobacillus</taxon>
    </lineage>
</organism>
<protein>
    <recommendedName>
        <fullName evidence="3">Putative 2-succinyl-6-hydroxy-2,4-cyclohexadiene-1-carboxylate synthase</fullName>
        <shortName evidence="3">SHCHC synthase</shortName>
        <ecNumber evidence="3">4.2.99.20</ecNumber>
    </recommendedName>
</protein>
<dbReference type="Proteomes" id="UP001601059">
    <property type="component" value="Unassembled WGS sequence"/>
</dbReference>